<dbReference type="PANTHER" id="PTHR31310">
    <property type="match status" value="1"/>
</dbReference>
<evidence type="ECO:0000313" key="8">
    <source>
        <dbReference type="Proteomes" id="UP001277761"/>
    </source>
</evidence>
<feature type="transmembrane region" description="Helical" evidence="5">
    <location>
        <begin position="170"/>
        <end position="189"/>
    </location>
</feature>
<keyword evidence="2 5" id="KW-0812">Transmembrane</keyword>
<protein>
    <submittedName>
        <fullName evidence="7">Phosphatase PAP2 family protein</fullName>
    </submittedName>
</protein>
<evidence type="ECO:0000256" key="5">
    <source>
        <dbReference type="SAM" id="Phobius"/>
    </source>
</evidence>
<proteinExistence type="predicted"/>
<evidence type="ECO:0000256" key="4">
    <source>
        <dbReference type="ARBA" id="ARBA00023136"/>
    </source>
</evidence>
<dbReference type="InterPro" id="IPR026841">
    <property type="entry name" value="Aur1/Ipt1"/>
</dbReference>
<name>A0ABU4VLM6_9ACTN</name>
<evidence type="ECO:0000259" key="6">
    <source>
        <dbReference type="Pfam" id="PF14378"/>
    </source>
</evidence>
<keyword evidence="4 5" id="KW-0472">Membrane</keyword>
<reference evidence="7 8" key="1">
    <citation type="submission" date="2023-11" db="EMBL/GenBank/DDBJ databases">
        <authorList>
            <person name="Xu M."/>
            <person name="Jiang T."/>
        </authorList>
    </citation>
    <scope>NUCLEOTIDE SEQUENCE [LARGE SCALE GENOMIC DNA]</scope>
    <source>
        <strain evidence="7 8">SD</strain>
    </source>
</reference>
<dbReference type="Pfam" id="PF14378">
    <property type="entry name" value="PAP2_3"/>
    <property type="match status" value="1"/>
</dbReference>
<feature type="transmembrane region" description="Helical" evidence="5">
    <location>
        <begin position="87"/>
        <end position="107"/>
    </location>
</feature>
<dbReference type="CDD" id="cd03386">
    <property type="entry name" value="PAP2_Aur1_like"/>
    <property type="match status" value="1"/>
</dbReference>
<evidence type="ECO:0000256" key="1">
    <source>
        <dbReference type="ARBA" id="ARBA00004141"/>
    </source>
</evidence>
<dbReference type="PANTHER" id="PTHR31310:SF7">
    <property type="entry name" value="PA-PHOSPHATASE RELATED-FAMILY PROTEIN DDB_G0268928"/>
    <property type="match status" value="1"/>
</dbReference>
<evidence type="ECO:0000256" key="3">
    <source>
        <dbReference type="ARBA" id="ARBA00022989"/>
    </source>
</evidence>
<dbReference type="EMBL" id="JAXAVX010000005">
    <property type="protein sequence ID" value="MDX8152267.1"/>
    <property type="molecule type" value="Genomic_DNA"/>
</dbReference>
<dbReference type="InterPro" id="IPR052185">
    <property type="entry name" value="IPC_Synthase-Related"/>
</dbReference>
<feature type="transmembrane region" description="Helical" evidence="5">
    <location>
        <begin position="114"/>
        <end position="133"/>
    </location>
</feature>
<comment type="caution">
    <text evidence="7">The sequence shown here is derived from an EMBL/GenBank/DDBJ whole genome shotgun (WGS) entry which is preliminary data.</text>
</comment>
<feature type="domain" description="Inositolphosphotransferase Aur1/Ipt1" evidence="6">
    <location>
        <begin position="55"/>
        <end position="235"/>
    </location>
</feature>
<evidence type="ECO:0000256" key="2">
    <source>
        <dbReference type="ARBA" id="ARBA00022692"/>
    </source>
</evidence>
<gene>
    <name evidence="7" type="ORF">SK069_11720</name>
</gene>
<dbReference type="Proteomes" id="UP001277761">
    <property type="component" value="Unassembled WGS sequence"/>
</dbReference>
<feature type="transmembrane region" description="Helical" evidence="5">
    <location>
        <begin position="12"/>
        <end position="33"/>
    </location>
</feature>
<comment type="subcellular location">
    <subcellularLocation>
        <location evidence="1">Membrane</location>
        <topology evidence="1">Multi-pass membrane protein</topology>
    </subcellularLocation>
</comment>
<keyword evidence="8" id="KW-1185">Reference proteome</keyword>
<keyword evidence="3 5" id="KW-1133">Transmembrane helix</keyword>
<evidence type="ECO:0000313" key="7">
    <source>
        <dbReference type="EMBL" id="MDX8152267.1"/>
    </source>
</evidence>
<dbReference type="RefSeq" id="WP_319954422.1">
    <property type="nucleotide sequence ID" value="NZ_JAXAVX010000005.1"/>
</dbReference>
<accession>A0ABU4VLM6</accession>
<sequence>MPGILTRPVRFLPNGILDALVNLAIVMAAYWIYRYSRGMVDYEAAKTTAFANADWIISAERTLHLDMEHAMQSFSHTVPGLNDVSSFMYINFQSTVTFGAAAYIYSAHNQAFGFVRNMFIVAWLIAIVCYVLVPTAPPRLIPGLGISDSVHEFTGVDPNAGAVSKLFNPYAAVPSMHVGFAMMIGLPLARLSRTKAVRIFWGLYPLAVTYVVMATGNHFFLDAVFGAMAVGAAALVARQLGQMRPHAWMFGEPRAATEPAS</sequence>
<organism evidence="7 8">
    <name type="scientific">Patulibacter brassicae</name>
    <dbReference type="NCBI Taxonomy" id="1705717"/>
    <lineage>
        <taxon>Bacteria</taxon>
        <taxon>Bacillati</taxon>
        <taxon>Actinomycetota</taxon>
        <taxon>Thermoleophilia</taxon>
        <taxon>Solirubrobacterales</taxon>
        <taxon>Patulibacteraceae</taxon>
        <taxon>Patulibacter</taxon>
    </lineage>
</organism>
<feature type="transmembrane region" description="Helical" evidence="5">
    <location>
        <begin position="196"/>
        <end position="213"/>
    </location>
</feature>